<dbReference type="Proteomes" id="UP000723714">
    <property type="component" value="Unassembled WGS sequence"/>
</dbReference>
<keyword evidence="11 12" id="KW-0472">Membrane</keyword>
<evidence type="ECO:0000256" key="11">
    <source>
        <dbReference type="ARBA" id="ARBA00023136"/>
    </source>
</evidence>
<comment type="subcellular location">
    <subcellularLocation>
        <location evidence="2">Cell membrane</location>
        <topology evidence="2">Multi-pass membrane protein</topology>
    </subcellularLocation>
</comment>
<dbReference type="SMART" id="SM00387">
    <property type="entry name" value="HATPase_c"/>
    <property type="match status" value="1"/>
</dbReference>
<dbReference type="EC" id="2.7.13.3" evidence="3"/>
<gene>
    <name evidence="15" type="ORF">HGO97_013375</name>
</gene>
<dbReference type="GO" id="GO:0016301">
    <property type="term" value="F:kinase activity"/>
    <property type="evidence" value="ECO:0007669"/>
    <property type="project" value="UniProtKB-KW"/>
</dbReference>
<reference evidence="15 16" key="1">
    <citation type="submission" date="2021-06" db="EMBL/GenBank/DDBJ databases">
        <title>Faecalicatena sp. nov. isolated from porcine feces.</title>
        <authorList>
            <person name="Oh B.S."/>
            <person name="Lee J.H."/>
        </authorList>
    </citation>
    <scope>NUCLEOTIDE SEQUENCE [LARGE SCALE GENOMIC DNA]</scope>
    <source>
        <strain evidence="15 16">AGMB00832</strain>
    </source>
</reference>
<evidence type="ECO:0000259" key="14">
    <source>
        <dbReference type="PROSITE" id="PS50885"/>
    </source>
</evidence>
<dbReference type="EMBL" id="JABACJ020000012">
    <property type="protein sequence ID" value="MBU3876799.1"/>
    <property type="molecule type" value="Genomic_DNA"/>
</dbReference>
<dbReference type="InterPro" id="IPR050398">
    <property type="entry name" value="HssS/ArlS-like"/>
</dbReference>
<keyword evidence="10" id="KW-0902">Two-component regulatory system</keyword>
<evidence type="ECO:0000256" key="10">
    <source>
        <dbReference type="ARBA" id="ARBA00023012"/>
    </source>
</evidence>
<dbReference type="Pfam" id="PF00672">
    <property type="entry name" value="HAMP"/>
    <property type="match status" value="1"/>
</dbReference>
<evidence type="ECO:0000256" key="1">
    <source>
        <dbReference type="ARBA" id="ARBA00000085"/>
    </source>
</evidence>
<keyword evidence="4" id="KW-1003">Cell membrane</keyword>
<evidence type="ECO:0000256" key="12">
    <source>
        <dbReference type="SAM" id="Phobius"/>
    </source>
</evidence>
<keyword evidence="6" id="KW-0808">Transferase</keyword>
<evidence type="ECO:0000313" key="16">
    <source>
        <dbReference type="Proteomes" id="UP000723714"/>
    </source>
</evidence>
<evidence type="ECO:0000256" key="7">
    <source>
        <dbReference type="ARBA" id="ARBA00022741"/>
    </source>
</evidence>
<dbReference type="InterPro" id="IPR003661">
    <property type="entry name" value="HisK_dim/P_dom"/>
</dbReference>
<evidence type="ECO:0000256" key="6">
    <source>
        <dbReference type="ARBA" id="ARBA00022679"/>
    </source>
</evidence>
<dbReference type="PANTHER" id="PTHR45528:SF1">
    <property type="entry name" value="SENSOR HISTIDINE KINASE CPXA"/>
    <property type="match status" value="1"/>
</dbReference>
<dbReference type="PROSITE" id="PS50109">
    <property type="entry name" value="HIS_KIN"/>
    <property type="match status" value="1"/>
</dbReference>
<dbReference type="CDD" id="cd00082">
    <property type="entry name" value="HisKA"/>
    <property type="match status" value="1"/>
</dbReference>
<name>A0ABS6D5C7_9FIRM</name>
<feature type="transmembrane region" description="Helical" evidence="12">
    <location>
        <begin position="97"/>
        <end position="118"/>
    </location>
</feature>
<organism evidence="15 16">
    <name type="scientific">Faecalicatena faecalis</name>
    <dbReference type="NCBI Taxonomy" id="2726362"/>
    <lineage>
        <taxon>Bacteria</taxon>
        <taxon>Bacillati</taxon>
        <taxon>Bacillota</taxon>
        <taxon>Clostridia</taxon>
        <taxon>Lachnospirales</taxon>
        <taxon>Lachnospiraceae</taxon>
        <taxon>Faecalicatena</taxon>
    </lineage>
</organism>
<dbReference type="InterPro" id="IPR003594">
    <property type="entry name" value="HATPase_dom"/>
</dbReference>
<evidence type="ECO:0000256" key="4">
    <source>
        <dbReference type="ARBA" id="ARBA00022475"/>
    </source>
</evidence>
<evidence type="ECO:0000313" key="15">
    <source>
        <dbReference type="EMBL" id="MBU3876799.1"/>
    </source>
</evidence>
<dbReference type="RefSeq" id="WP_216242526.1">
    <property type="nucleotide sequence ID" value="NZ_JABACJ020000012.1"/>
</dbReference>
<dbReference type="SMART" id="SM00304">
    <property type="entry name" value="HAMP"/>
    <property type="match status" value="1"/>
</dbReference>
<dbReference type="PANTHER" id="PTHR45528">
    <property type="entry name" value="SENSOR HISTIDINE KINASE CPXA"/>
    <property type="match status" value="1"/>
</dbReference>
<evidence type="ECO:0000256" key="5">
    <source>
        <dbReference type="ARBA" id="ARBA00022553"/>
    </source>
</evidence>
<keyword evidence="7" id="KW-0547">Nucleotide-binding</keyword>
<dbReference type="Pfam" id="PF00512">
    <property type="entry name" value="HisKA"/>
    <property type="match status" value="1"/>
</dbReference>
<sequence>MDWLEEKVSCIAKKIRSLSFRSAITAYILVIALAGILLSYMTITICYRYQSIIWNRYNAEDSMWLFSADLENWPFWAISFTGFQRDDRTVMIILDTIRVWCPFFYGVAGSVLACFLFYKKRLKAPLDILKRGTEQVSQNNLDFDLTYDSQDEMGALCNSFERMRMELIHNNEEMWKLVENQKQLNAAFAHDLRTPLTVLKGYSDFLARYLPLGRLSEEKMLDTLNLMSEHLSRLEQYSRTMKGIRSLDELPVLREPLMVGSIWGEIKEVVFALNQIGDVEILLDNVSIETAETEAYADRNLILEVLENLLSNAIRFAKSRIEVFLSLENSSQMLYLTVRDNGAGFTDYDLQKAVLPYYKEHSSQEKQKKTAVEKVSDNPHFGIGLHICRQLCLKHGGELSIANSMVGGAIVTASFSCKND</sequence>
<keyword evidence="12" id="KW-1133">Transmembrane helix</keyword>
<keyword evidence="5" id="KW-0597">Phosphoprotein</keyword>
<evidence type="ECO:0000256" key="8">
    <source>
        <dbReference type="ARBA" id="ARBA00022777"/>
    </source>
</evidence>
<keyword evidence="16" id="KW-1185">Reference proteome</keyword>
<feature type="domain" description="HAMP" evidence="14">
    <location>
        <begin position="120"/>
        <end position="172"/>
    </location>
</feature>
<feature type="transmembrane region" description="Helical" evidence="12">
    <location>
        <begin position="24"/>
        <end position="47"/>
    </location>
</feature>
<evidence type="ECO:0000256" key="3">
    <source>
        <dbReference type="ARBA" id="ARBA00012438"/>
    </source>
</evidence>
<dbReference type="PROSITE" id="PS50885">
    <property type="entry name" value="HAMP"/>
    <property type="match status" value="1"/>
</dbReference>
<dbReference type="CDD" id="cd06225">
    <property type="entry name" value="HAMP"/>
    <property type="match status" value="1"/>
</dbReference>
<proteinExistence type="predicted"/>
<dbReference type="InterPro" id="IPR005467">
    <property type="entry name" value="His_kinase_dom"/>
</dbReference>
<protein>
    <recommendedName>
        <fullName evidence="3">histidine kinase</fullName>
        <ecNumber evidence="3">2.7.13.3</ecNumber>
    </recommendedName>
</protein>
<comment type="catalytic activity">
    <reaction evidence="1">
        <text>ATP + protein L-histidine = ADP + protein N-phospho-L-histidine.</text>
        <dbReference type="EC" id="2.7.13.3"/>
    </reaction>
</comment>
<evidence type="ECO:0000256" key="2">
    <source>
        <dbReference type="ARBA" id="ARBA00004651"/>
    </source>
</evidence>
<comment type="caution">
    <text evidence="15">The sequence shown here is derived from an EMBL/GenBank/DDBJ whole genome shotgun (WGS) entry which is preliminary data.</text>
</comment>
<keyword evidence="8 15" id="KW-0418">Kinase</keyword>
<evidence type="ECO:0000256" key="9">
    <source>
        <dbReference type="ARBA" id="ARBA00022840"/>
    </source>
</evidence>
<dbReference type="InterPro" id="IPR003660">
    <property type="entry name" value="HAMP_dom"/>
</dbReference>
<feature type="domain" description="Histidine kinase" evidence="13">
    <location>
        <begin position="187"/>
        <end position="419"/>
    </location>
</feature>
<keyword evidence="12" id="KW-0812">Transmembrane</keyword>
<dbReference type="Pfam" id="PF02518">
    <property type="entry name" value="HATPase_c"/>
    <property type="match status" value="1"/>
</dbReference>
<dbReference type="SMART" id="SM00388">
    <property type="entry name" value="HisKA"/>
    <property type="match status" value="1"/>
</dbReference>
<keyword evidence="9" id="KW-0067">ATP-binding</keyword>
<evidence type="ECO:0000259" key="13">
    <source>
        <dbReference type="PROSITE" id="PS50109"/>
    </source>
</evidence>
<accession>A0ABS6D5C7</accession>